<protein>
    <submittedName>
        <fullName evidence="1">Uncharacterized protein</fullName>
    </submittedName>
</protein>
<evidence type="ECO:0000313" key="1">
    <source>
        <dbReference type="EMBL" id="QWZ10251.1"/>
    </source>
</evidence>
<name>A0A975Y270_9ACTN</name>
<reference evidence="1" key="1">
    <citation type="submission" date="2021-06" db="EMBL/GenBank/DDBJ databases">
        <title>Complete genome sequence of Nocardioides sp. G188.</title>
        <authorList>
            <person name="Im W.-T."/>
        </authorList>
    </citation>
    <scope>NUCLEOTIDE SEQUENCE</scope>
    <source>
        <strain evidence="1">G188</strain>
    </source>
</reference>
<dbReference type="Proteomes" id="UP000683575">
    <property type="component" value="Chromosome"/>
</dbReference>
<organism evidence="1 2">
    <name type="scientific">Nocardioides panacis</name>
    <dbReference type="NCBI Taxonomy" id="2849501"/>
    <lineage>
        <taxon>Bacteria</taxon>
        <taxon>Bacillati</taxon>
        <taxon>Actinomycetota</taxon>
        <taxon>Actinomycetes</taxon>
        <taxon>Propionibacteriales</taxon>
        <taxon>Nocardioidaceae</taxon>
        <taxon>Nocardioides</taxon>
    </lineage>
</organism>
<dbReference type="AlphaFoldDB" id="A0A975Y270"/>
<gene>
    <name evidence="1" type="ORF">KRR39_11290</name>
</gene>
<evidence type="ECO:0000313" key="2">
    <source>
        <dbReference type="Proteomes" id="UP000683575"/>
    </source>
</evidence>
<keyword evidence="2" id="KW-1185">Reference proteome</keyword>
<proteinExistence type="predicted"/>
<dbReference type="KEGG" id="nps:KRR39_11290"/>
<dbReference type="RefSeq" id="WP_216942097.1">
    <property type="nucleotide sequence ID" value="NZ_CP077062.1"/>
</dbReference>
<sequence length="54" mass="6031">MWDTAETRHGAHLPHDRSCPRCRHPVHTFLACSDSCACEPPPVPGVRVAVRRLT</sequence>
<dbReference type="EMBL" id="CP077062">
    <property type="protein sequence ID" value="QWZ10251.1"/>
    <property type="molecule type" value="Genomic_DNA"/>
</dbReference>
<accession>A0A975Y270</accession>